<evidence type="ECO:0000256" key="1">
    <source>
        <dbReference type="SAM" id="Phobius"/>
    </source>
</evidence>
<feature type="transmembrane region" description="Helical" evidence="1">
    <location>
        <begin position="48"/>
        <end position="70"/>
    </location>
</feature>
<sequence length="75" mass="8412">MAVETQDTKLNLALTEKLLNLNENVGTGRKDPAIKGGLGYSKYWYANILPVISIVKYLYAMTGVTGWIYLDEKDK</sequence>
<keyword evidence="1" id="KW-1133">Transmembrane helix</keyword>
<dbReference type="Proteomes" id="UP000789739">
    <property type="component" value="Unassembled WGS sequence"/>
</dbReference>
<gene>
    <name evidence="2" type="ORF">PBRASI_LOCUS7695</name>
</gene>
<comment type="caution">
    <text evidence="2">The sequence shown here is derived from an EMBL/GenBank/DDBJ whole genome shotgun (WGS) entry which is preliminary data.</text>
</comment>
<evidence type="ECO:0000313" key="3">
    <source>
        <dbReference type="Proteomes" id="UP000789739"/>
    </source>
</evidence>
<protein>
    <submittedName>
        <fullName evidence="2">3691_t:CDS:1</fullName>
    </submittedName>
</protein>
<dbReference type="EMBL" id="CAJVPI010001230">
    <property type="protein sequence ID" value="CAG8602004.1"/>
    <property type="molecule type" value="Genomic_DNA"/>
</dbReference>
<evidence type="ECO:0000313" key="2">
    <source>
        <dbReference type="EMBL" id="CAG8602004.1"/>
    </source>
</evidence>
<dbReference type="AlphaFoldDB" id="A0A9N9GEK8"/>
<accession>A0A9N9GEK8</accession>
<proteinExistence type="predicted"/>
<feature type="non-terminal residue" evidence="2">
    <location>
        <position position="75"/>
    </location>
</feature>
<keyword evidence="1" id="KW-0812">Transmembrane</keyword>
<organism evidence="2 3">
    <name type="scientific">Paraglomus brasilianum</name>
    <dbReference type="NCBI Taxonomy" id="144538"/>
    <lineage>
        <taxon>Eukaryota</taxon>
        <taxon>Fungi</taxon>
        <taxon>Fungi incertae sedis</taxon>
        <taxon>Mucoromycota</taxon>
        <taxon>Glomeromycotina</taxon>
        <taxon>Glomeromycetes</taxon>
        <taxon>Paraglomerales</taxon>
        <taxon>Paraglomeraceae</taxon>
        <taxon>Paraglomus</taxon>
    </lineage>
</organism>
<name>A0A9N9GEK8_9GLOM</name>
<keyword evidence="3" id="KW-1185">Reference proteome</keyword>
<keyword evidence="1" id="KW-0472">Membrane</keyword>
<reference evidence="2" key="1">
    <citation type="submission" date="2021-06" db="EMBL/GenBank/DDBJ databases">
        <authorList>
            <person name="Kallberg Y."/>
            <person name="Tangrot J."/>
            <person name="Rosling A."/>
        </authorList>
    </citation>
    <scope>NUCLEOTIDE SEQUENCE</scope>
    <source>
        <strain evidence="2">BR232B</strain>
    </source>
</reference>